<name>A0A9X1F7R2_9FLAO</name>
<protein>
    <submittedName>
        <fullName evidence="1">Uncharacterized protein</fullName>
    </submittedName>
</protein>
<dbReference type="AlphaFoldDB" id="A0A9X1F7R2"/>
<keyword evidence="2" id="KW-1185">Reference proteome</keyword>
<evidence type="ECO:0000313" key="1">
    <source>
        <dbReference type="EMBL" id="MBV7268887.1"/>
    </source>
</evidence>
<sequence>MKFCNKKLFIILSVLLFTCSGDDDNRNRCNFLFDAGVNLTVNTNLPQFNQLQSTSNGVYVPNQGNNGIWLWRLNSSTLLAWDAADPSHAPGACSTLTDTGEFDIVVCGCDDENRYSLSTGVGLDGNTEPCTLQPYRVDNLGNNTFLVTN</sequence>
<gene>
    <name evidence="1" type="ORF">KCG49_06780</name>
</gene>
<reference evidence="1" key="1">
    <citation type="submission" date="2021-04" db="EMBL/GenBank/DDBJ databases">
        <authorList>
            <person name="Pira H."/>
            <person name="Risdian C."/>
            <person name="Wink J."/>
        </authorList>
    </citation>
    <scope>NUCLEOTIDE SEQUENCE</scope>
    <source>
        <strain evidence="1">WHY3</strain>
    </source>
</reference>
<organism evidence="1 2">
    <name type="scientific">Winogradskyella luteola</name>
    <dbReference type="NCBI Taxonomy" id="2828330"/>
    <lineage>
        <taxon>Bacteria</taxon>
        <taxon>Pseudomonadati</taxon>
        <taxon>Bacteroidota</taxon>
        <taxon>Flavobacteriia</taxon>
        <taxon>Flavobacteriales</taxon>
        <taxon>Flavobacteriaceae</taxon>
        <taxon>Winogradskyella</taxon>
    </lineage>
</organism>
<evidence type="ECO:0000313" key="2">
    <source>
        <dbReference type="Proteomes" id="UP001138894"/>
    </source>
</evidence>
<comment type="caution">
    <text evidence="1">The sequence shown here is derived from an EMBL/GenBank/DDBJ whole genome shotgun (WGS) entry which is preliminary data.</text>
</comment>
<proteinExistence type="predicted"/>
<dbReference type="EMBL" id="JAGSPD010000004">
    <property type="protein sequence ID" value="MBV7268887.1"/>
    <property type="molecule type" value="Genomic_DNA"/>
</dbReference>
<dbReference type="RefSeq" id="WP_218545428.1">
    <property type="nucleotide sequence ID" value="NZ_JAGSPD010000004.1"/>
</dbReference>
<accession>A0A9X1F7R2</accession>
<dbReference type="Proteomes" id="UP001138894">
    <property type="component" value="Unassembled WGS sequence"/>
</dbReference>